<proteinExistence type="predicted"/>
<accession>A0A9W9P2S9</accession>
<reference evidence="2" key="2">
    <citation type="journal article" date="2023" name="IMA Fungus">
        <title>Comparative genomic study of the Penicillium genus elucidates a diverse pangenome and 15 lateral gene transfer events.</title>
        <authorList>
            <person name="Petersen C."/>
            <person name="Sorensen T."/>
            <person name="Nielsen M.R."/>
            <person name="Sondergaard T.E."/>
            <person name="Sorensen J.L."/>
            <person name="Fitzpatrick D.A."/>
            <person name="Frisvad J.C."/>
            <person name="Nielsen K.L."/>
        </authorList>
    </citation>
    <scope>NUCLEOTIDE SEQUENCE</scope>
    <source>
        <strain evidence="2">IBT 19713</strain>
    </source>
</reference>
<evidence type="ECO:0000313" key="3">
    <source>
        <dbReference type="Proteomes" id="UP001150941"/>
    </source>
</evidence>
<sequence>MVERLDKNKNVDEDNALDQKTEESEGVGLCGERRDREDAQKQEEHQSYLHTEDCGMVGFSRYL</sequence>
<dbReference type="GeneID" id="83202667"/>
<dbReference type="AlphaFoldDB" id="A0A9W9P2S9"/>
<gene>
    <name evidence="2" type="ORF">N7468_006068</name>
</gene>
<name>A0A9W9P2S9_9EURO</name>
<feature type="region of interest" description="Disordered" evidence="1">
    <location>
        <begin position="1"/>
        <end position="47"/>
    </location>
</feature>
<evidence type="ECO:0000256" key="1">
    <source>
        <dbReference type="SAM" id="MobiDB-lite"/>
    </source>
</evidence>
<organism evidence="2 3">
    <name type="scientific">Penicillium chermesinum</name>
    <dbReference type="NCBI Taxonomy" id="63820"/>
    <lineage>
        <taxon>Eukaryota</taxon>
        <taxon>Fungi</taxon>
        <taxon>Dikarya</taxon>
        <taxon>Ascomycota</taxon>
        <taxon>Pezizomycotina</taxon>
        <taxon>Eurotiomycetes</taxon>
        <taxon>Eurotiomycetidae</taxon>
        <taxon>Eurotiales</taxon>
        <taxon>Aspergillaceae</taxon>
        <taxon>Penicillium</taxon>
    </lineage>
</organism>
<protein>
    <submittedName>
        <fullName evidence="2">Uncharacterized protein</fullName>
    </submittedName>
</protein>
<keyword evidence="3" id="KW-1185">Reference proteome</keyword>
<feature type="compositionally biased region" description="Basic and acidic residues" evidence="1">
    <location>
        <begin position="31"/>
        <end position="47"/>
    </location>
</feature>
<evidence type="ECO:0000313" key="2">
    <source>
        <dbReference type="EMBL" id="KAJ5233112.1"/>
    </source>
</evidence>
<feature type="compositionally biased region" description="Basic and acidic residues" evidence="1">
    <location>
        <begin position="1"/>
        <end position="23"/>
    </location>
</feature>
<dbReference type="Proteomes" id="UP001150941">
    <property type="component" value="Unassembled WGS sequence"/>
</dbReference>
<comment type="caution">
    <text evidence="2">The sequence shown here is derived from an EMBL/GenBank/DDBJ whole genome shotgun (WGS) entry which is preliminary data.</text>
</comment>
<reference evidence="2" key="1">
    <citation type="submission" date="2022-11" db="EMBL/GenBank/DDBJ databases">
        <authorList>
            <person name="Petersen C."/>
        </authorList>
    </citation>
    <scope>NUCLEOTIDE SEQUENCE</scope>
    <source>
        <strain evidence="2">IBT 19713</strain>
    </source>
</reference>
<dbReference type="RefSeq" id="XP_058331104.1">
    <property type="nucleotide sequence ID" value="XM_058475364.1"/>
</dbReference>
<dbReference type="EMBL" id="JAPQKS010000004">
    <property type="protein sequence ID" value="KAJ5233112.1"/>
    <property type="molecule type" value="Genomic_DNA"/>
</dbReference>